<organism evidence="2 3">
    <name type="scientific">Piloderma croceum (strain F 1598)</name>
    <dbReference type="NCBI Taxonomy" id="765440"/>
    <lineage>
        <taxon>Eukaryota</taxon>
        <taxon>Fungi</taxon>
        <taxon>Dikarya</taxon>
        <taxon>Basidiomycota</taxon>
        <taxon>Agaricomycotina</taxon>
        <taxon>Agaricomycetes</taxon>
        <taxon>Agaricomycetidae</taxon>
        <taxon>Atheliales</taxon>
        <taxon>Atheliaceae</taxon>
        <taxon>Piloderma</taxon>
    </lineage>
</organism>
<dbReference type="InParanoid" id="A0A0C3F375"/>
<evidence type="ECO:0000256" key="1">
    <source>
        <dbReference type="SAM" id="MobiDB-lite"/>
    </source>
</evidence>
<name>A0A0C3F375_PILCF</name>
<accession>A0A0C3F375</accession>
<feature type="compositionally biased region" description="Acidic residues" evidence="1">
    <location>
        <begin position="15"/>
        <end position="29"/>
    </location>
</feature>
<reference evidence="2 3" key="1">
    <citation type="submission" date="2014-04" db="EMBL/GenBank/DDBJ databases">
        <authorList>
            <consortium name="DOE Joint Genome Institute"/>
            <person name="Kuo A."/>
            <person name="Tarkka M."/>
            <person name="Buscot F."/>
            <person name="Kohler A."/>
            <person name="Nagy L.G."/>
            <person name="Floudas D."/>
            <person name="Copeland A."/>
            <person name="Barry K.W."/>
            <person name="Cichocki N."/>
            <person name="Veneault-Fourrey C."/>
            <person name="LaButti K."/>
            <person name="Lindquist E.A."/>
            <person name="Lipzen A."/>
            <person name="Lundell T."/>
            <person name="Morin E."/>
            <person name="Murat C."/>
            <person name="Sun H."/>
            <person name="Tunlid A."/>
            <person name="Henrissat B."/>
            <person name="Grigoriev I.V."/>
            <person name="Hibbett D.S."/>
            <person name="Martin F."/>
            <person name="Nordberg H.P."/>
            <person name="Cantor M.N."/>
            <person name="Hua S.X."/>
        </authorList>
    </citation>
    <scope>NUCLEOTIDE SEQUENCE [LARGE SCALE GENOMIC DNA]</scope>
    <source>
        <strain evidence="2 3">F 1598</strain>
    </source>
</reference>
<sequence>MGCIGTQVSVPGSGDSEESSEEYESQDESGSEKTESIDQAVLHTVWDVESAKEILETIATNPKLTVFNAIRSQWGTGIDVQKAAEAHIEGMYESGYAEPSRGGWDMMDMLRGTRNLAEKLLQVKEYDAAFFFAHEVAAMIRRCESEAGDNGNQKKVDAWAKALDTVMWGAVKGWRAKSGNSKKQRQEAATLVKLLDEGEREKNCDQKKWYPETLKALRVWAK</sequence>
<reference evidence="3" key="2">
    <citation type="submission" date="2015-01" db="EMBL/GenBank/DDBJ databases">
        <title>Evolutionary Origins and Diversification of the Mycorrhizal Mutualists.</title>
        <authorList>
            <consortium name="DOE Joint Genome Institute"/>
            <consortium name="Mycorrhizal Genomics Consortium"/>
            <person name="Kohler A."/>
            <person name="Kuo A."/>
            <person name="Nagy L.G."/>
            <person name="Floudas D."/>
            <person name="Copeland A."/>
            <person name="Barry K.W."/>
            <person name="Cichocki N."/>
            <person name="Veneault-Fourrey C."/>
            <person name="LaButti K."/>
            <person name="Lindquist E.A."/>
            <person name="Lipzen A."/>
            <person name="Lundell T."/>
            <person name="Morin E."/>
            <person name="Murat C."/>
            <person name="Riley R."/>
            <person name="Ohm R."/>
            <person name="Sun H."/>
            <person name="Tunlid A."/>
            <person name="Henrissat B."/>
            <person name="Grigoriev I.V."/>
            <person name="Hibbett D.S."/>
            <person name="Martin F."/>
        </authorList>
    </citation>
    <scope>NUCLEOTIDE SEQUENCE [LARGE SCALE GENOMIC DNA]</scope>
    <source>
        <strain evidence="3">F 1598</strain>
    </source>
</reference>
<proteinExistence type="predicted"/>
<dbReference type="HOGENOM" id="CLU_1245797_0_0_1"/>
<gene>
    <name evidence="2" type="ORF">PILCRDRAFT_828232</name>
</gene>
<feature type="region of interest" description="Disordered" evidence="1">
    <location>
        <begin position="1"/>
        <end position="36"/>
    </location>
</feature>
<keyword evidence="3" id="KW-1185">Reference proteome</keyword>
<dbReference type="Proteomes" id="UP000054166">
    <property type="component" value="Unassembled WGS sequence"/>
</dbReference>
<evidence type="ECO:0000313" key="3">
    <source>
        <dbReference type="Proteomes" id="UP000054166"/>
    </source>
</evidence>
<feature type="compositionally biased region" description="Polar residues" evidence="1">
    <location>
        <begin position="1"/>
        <end position="10"/>
    </location>
</feature>
<evidence type="ECO:0000313" key="2">
    <source>
        <dbReference type="EMBL" id="KIM74396.1"/>
    </source>
</evidence>
<dbReference type="EMBL" id="KN833061">
    <property type="protein sequence ID" value="KIM74396.1"/>
    <property type="molecule type" value="Genomic_DNA"/>
</dbReference>
<protein>
    <submittedName>
        <fullName evidence="2">Uncharacterized protein</fullName>
    </submittedName>
</protein>
<dbReference type="AlphaFoldDB" id="A0A0C3F375"/>